<protein>
    <recommendedName>
        <fullName evidence="7">UDP-3-O-acylglucosamine N-acyltransferase</fullName>
        <ecNumber evidence="7">2.3.1.191</ecNumber>
    </recommendedName>
</protein>
<evidence type="ECO:0000259" key="9">
    <source>
        <dbReference type="Pfam" id="PF04613"/>
    </source>
</evidence>
<comment type="catalytic activity">
    <reaction evidence="7">
        <text>a UDP-3-O-[(3R)-3-hydroxyacyl]-alpha-D-glucosamine + a (3R)-hydroxyacyl-[ACP] = a UDP-2-N,3-O-bis[(3R)-3-hydroxyacyl]-alpha-D-glucosamine + holo-[ACP] + H(+)</text>
        <dbReference type="Rhea" id="RHEA:53836"/>
        <dbReference type="Rhea" id="RHEA-COMP:9685"/>
        <dbReference type="Rhea" id="RHEA-COMP:9945"/>
        <dbReference type="ChEBI" id="CHEBI:15378"/>
        <dbReference type="ChEBI" id="CHEBI:64479"/>
        <dbReference type="ChEBI" id="CHEBI:78827"/>
        <dbReference type="ChEBI" id="CHEBI:137740"/>
        <dbReference type="ChEBI" id="CHEBI:137748"/>
        <dbReference type="EC" id="2.3.1.191"/>
    </reaction>
</comment>
<keyword evidence="1 7" id="KW-0444">Lipid biosynthesis</keyword>
<dbReference type="PANTHER" id="PTHR43378:SF2">
    <property type="entry name" value="UDP-3-O-ACYLGLUCOSAMINE N-ACYLTRANSFERASE 1, MITOCHONDRIAL-RELATED"/>
    <property type="match status" value="1"/>
</dbReference>
<dbReference type="CDD" id="cd03352">
    <property type="entry name" value="LbH_LpxD"/>
    <property type="match status" value="1"/>
</dbReference>
<evidence type="ECO:0000256" key="4">
    <source>
        <dbReference type="ARBA" id="ARBA00022737"/>
    </source>
</evidence>
<dbReference type="OrthoDB" id="9784739at2"/>
<dbReference type="RefSeq" id="WP_089889059.1">
    <property type="nucleotide sequence ID" value="NZ_FOJG01000001.1"/>
</dbReference>
<evidence type="ECO:0000256" key="1">
    <source>
        <dbReference type="ARBA" id="ARBA00022516"/>
    </source>
</evidence>
<dbReference type="GO" id="GO:0016410">
    <property type="term" value="F:N-acyltransferase activity"/>
    <property type="evidence" value="ECO:0007669"/>
    <property type="project" value="InterPro"/>
</dbReference>
<dbReference type="Pfam" id="PF14602">
    <property type="entry name" value="Hexapep_2"/>
    <property type="match status" value="1"/>
</dbReference>
<organism evidence="10 11">
    <name type="scientific">Chitinophaga arvensicola</name>
    <dbReference type="NCBI Taxonomy" id="29529"/>
    <lineage>
        <taxon>Bacteria</taxon>
        <taxon>Pseudomonadati</taxon>
        <taxon>Bacteroidota</taxon>
        <taxon>Chitinophagia</taxon>
        <taxon>Chitinophagales</taxon>
        <taxon>Chitinophagaceae</taxon>
        <taxon>Chitinophaga</taxon>
    </lineage>
</organism>
<dbReference type="AlphaFoldDB" id="A0A1I0NCP1"/>
<proteinExistence type="inferred from homology"/>
<dbReference type="Gene3D" id="3.40.1390.10">
    <property type="entry name" value="MurE/MurF, N-terminal domain"/>
    <property type="match status" value="1"/>
</dbReference>
<keyword evidence="5 7" id="KW-0443">Lipid metabolism</keyword>
<dbReference type="EC" id="2.3.1.191" evidence="7"/>
<dbReference type="UniPathway" id="UPA00973"/>
<dbReference type="STRING" id="29529.SAMN04488122_0086"/>
<name>A0A1I0NCP1_9BACT</name>
<evidence type="ECO:0000313" key="11">
    <source>
        <dbReference type="Proteomes" id="UP000199310"/>
    </source>
</evidence>
<dbReference type="GO" id="GO:0016020">
    <property type="term" value="C:membrane"/>
    <property type="evidence" value="ECO:0007669"/>
    <property type="project" value="GOC"/>
</dbReference>
<feature type="coiled-coil region" evidence="8">
    <location>
        <begin position="318"/>
        <end position="345"/>
    </location>
</feature>
<dbReference type="InterPro" id="IPR001451">
    <property type="entry name" value="Hexapep"/>
</dbReference>
<gene>
    <name evidence="7" type="primary">lpxD</name>
    <name evidence="10" type="ORF">SAMN04488122_0086</name>
</gene>
<keyword evidence="6 7" id="KW-0012">Acyltransferase</keyword>
<dbReference type="NCBIfam" id="TIGR01853">
    <property type="entry name" value="lipid_A_lpxD"/>
    <property type="match status" value="1"/>
</dbReference>
<reference evidence="11" key="1">
    <citation type="submission" date="2016-10" db="EMBL/GenBank/DDBJ databases">
        <authorList>
            <person name="Varghese N."/>
            <person name="Submissions S."/>
        </authorList>
    </citation>
    <scope>NUCLEOTIDE SEQUENCE [LARGE SCALE GENOMIC DNA]</scope>
    <source>
        <strain evidence="11">DSM 3695</strain>
    </source>
</reference>
<feature type="active site" description="Proton acceptor" evidence="7">
    <location>
        <position position="241"/>
    </location>
</feature>
<dbReference type="NCBIfam" id="NF002060">
    <property type="entry name" value="PRK00892.1"/>
    <property type="match status" value="1"/>
</dbReference>
<feature type="domain" description="UDP-3-O-[3-hydroxymyristoyl] glucosamine N-acyltransferase non-repeat region" evidence="9">
    <location>
        <begin position="21"/>
        <end position="89"/>
    </location>
</feature>
<dbReference type="InterPro" id="IPR020573">
    <property type="entry name" value="UDP_GlcNAc_AcTrfase_non-rep"/>
</dbReference>
<keyword evidence="8" id="KW-0175">Coiled coil</keyword>
<keyword evidence="4 7" id="KW-0677">Repeat</keyword>
<dbReference type="PANTHER" id="PTHR43378">
    <property type="entry name" value="UDP-3-O-ACYLGLUCOSAMINE N-ACYLTRANSFERASE"/>
    <property type="match status" value="1"/>
</dbReference>
<dbReference type="EMBL" id="FOJG01000001">
    <property type="protein sequence ID" value="SEV98791.1"/>
    <property type="molecule type" value="Genomic_DNA"/>
</dbReference>
<sequence>MQFSALQLATMLDGKLEGNPDVKVSNIAKIEEAGEGMLSFIANPKYEEFIYTTNASILIVNESLVIERPIKSTLIRVKDAYSSFALLLEQYRYLTGNKSGIQQPSYIPASVKMGENVFVGAFAYLGENVVLGNNVKIYPGVYLGDNVVVSNDSILYPGVKVYDNCIVGSRVMLHAGCVIGGDGFGFAPQPDGSYKKVPQIGNVVIHDDVEIGANTTIDRATMGSTVIRKGVKLDNLIQVAHNVDIGINTVIAAQTGVSGSTKIGQNCVIGGQVGMVGHIHIADSTKINAQSGLSKSITVPNTSLTGSPAYDYKSSLKSQAIFRNLPDLEKRVKELEEMVKQLLQERAGV</sequence>
<dbReference type="Pfam" id="PF04613">
    <property type="entry name" value="LpxD"/>
    <property type="match status" value="1"/>
</dbReference>
<evidence type="ECO:0000256" key="2">
    <source>
        <dbReference type="ARBA" id="ARBA00022556"/>
    </source>
</evidence>
<comment type="subunit">
    <text evidence="7">Homotrimer.</text>
</comment>
<dbReference type="InterPro" id="IPR011004">
    <property type="entry name" value="Trimer_LpxA-like_sf"/>
</dbReference>
<evidence type="ECO:0000256" key="5">
    <source>
        <dbReference type="ARBA" id="ARBA00023098"/>
    </source>
</evidence>
<evidence type="ECO:0000313" key="10">
    <source>
        <dbReference type="EMBL" id="SEV98791.1"/>
    </source>
</evidence>
<dbReference type="HAMAP" id="MF_00523">
    <property type="entry name" value="LpxD"/>
    <property type="match status" value="1"/>
</dbReference>
<comment type="pathway">
    <text evidence="7">Bacterial outer membrane biogenesis; LPS lipid A biosynthesis.</text>
</comment>
<dbReference type="Gene3D" id="2.160.10.10">
    <property type="entry name" value="Hexapeptide repeat proteins"/>
    <property type="match status" value="1"/>
</dbReference>
<dbReference type="GO" id="GO:0009245">
    <property type="term" value="P:lipid A biosynthetic process"/>
    <property type="evidence" value="ECO:0007669"/>
    <property type="project" value="UniProtKB-UniRule"/>
</dbReference>
<dbReference type="SUPFAM" id="SSF51161">
    <property type="entry name" value="Trimeric LpxA-like enzymes"/>
    <property type="match status" value="1"/>
</dbReference>
<evidence type="ECO:0000256" key="6">
    <source>
        <dbReference type="ARBA" id="ARBA00023315"/>
    </source>
</evidence>
<dbReference type="Pfam" id="PF00132">
    <property type="entry name" value="Hexapep"/>
    <property type="match status" value="2"/>
</dbReference>
<evidence type="ECO:0000256" key="7">
    <source>
        <dbReference type="HAMAP-Rule" id="MF_00523"/>
    </source>
</evidence>
<accession>A0A1I0NCP1</accession>
<comment type="similarity">
    <text evidence="7">Belongs to the transferase hexapeptide repeat family. LpxD subfamily.</text>
</comment>
<comment type="function">
    <text evidence="7">Catalyzes the N-acylation of UDP-3-O-acylglucosamine using 3-hydroxyacyl-ACP as the acyl donor. Is involved in the biosynthesis of lipid A, a phosphorylated glycolipid that anchors the lipopolysaccharide to the outer membrane of the cell.</text>
</comment>
<evidence type="ECO:0000256" key="8">
    <source>
        <dbReference type="SAM" id="Coils"/>
    </source>
</evidence>
<dbReference type="Proteomes" id="UP000199310">
    <property type="component" value="Unassembled WGS sequence"/>
</dbReference>
<dbReference type="InterPro" id="IPR007691">
    <property type="entry name" value="LpxD"/>
</dbReference>
<keyword evidence="3 7" id="KW-0808">Transferase</keyword>
<keyword evidence="11" id="KW-1185">Reference proteome</keyword>
<evidence type="ECO:0000256" key="3">
    <source>
        <dbReference type="ARBA" id="ARBA00022679"/>
    </source>
</evidence>
<dbReference type="GO" id="GO:0103118">
    <property type="term" value="F:UDP-3-O-[(3R)-3-hydroxyacyl]-glucosamine N-acyltransferase activity"/>
    <property type="evidence" value="ECO:0007669"/>
    <property type="project" value="UniProtKB-EC"/>
</dbReference>
<keyword evidence="2 7" id="KW-0441">Lipid A biosynthesis</keyword>